<name>A0A3G5A3V5_9VIRU</name>
<evidence type="ECO:0008006" key="2">
    <source>
        <dbReference type="Google" id="ProtNLM"/>
    </source>
</evidence>
<protein>
    <recommendedName>
        <fullName evidence="2">Ankyrin repeat protein</fullName>
    </recommendedName>
</protein>
<dbReference type="EMBL" id="MK072261">
    <property type="protein sequence ID" value="AYV81164.1"/>
    <property type="molecule type" value="Genomic_DNA"/>
</dbReference>
<evidence type="ECO:0000313" key="1">
    <source>
        <dbReference type="EMBL" id="AYV81164.1"/>
    </source>
</evidence>
<accession>A0A3G5A3V5</accession>
<reference evidence="1" key="1">
    <citation type="submission" date="2018-10" db="EMBL/GenBank/DDBJ databases">
        <title>Hidden diversity of soil giant viruses.</title>
        <authorList>
            <person name="Schulz F."/>
            <person name="Alteio L."/>
            <person name="Goudeau D."/>
            <person name="Ryan E.M."/>
            <person name="Malmstrom R.R."/>
            <person name="Blanchard J."/>
            <person name="Woyke T."/>
        </authorList>
    </citation>
    <scope>NUCLEOTIDE SEQUENCE</scope>
    <source>
        <strain evidence="1">HAV1</strain>
    </source>
</reference>
<organism evidence="1">
    <name type="scientific">Harvfovirus sp</name>
    <dbReference type="NCBI Taxonomy" id="2487768"/>
    <lineage>
        <taxon>Viruses</taxon>
        <taxon>Varidnaviria</taxon>
        <taxon>Bamfordvirae</taxon>
        <taxon>Nucleocytoviricota</taxon>
        <taxon>Megaviricetes</taxon>
        <taxon>Imitervirales</taxon>
        <taxon>Mimiviridae</taxon>
        <taxon>Klosneuvirinae</taxon>
    </lineage>
</organism>
<gene>
    <name evidence="1" type="ORF">Harvfovirus19_9</name>
</gene>
<sequence>MAEEFVEAAVEEETLTFAQVCREEPFEIMKKYQSENEISERDYAKGFEICCVNGYKDQAEWILKLGKVEIPPYLFRKIAENSQYEIIHWLLDKMDLDKHGFDAIWMFGNTTLTKILLERLPKINADVLRDIYSFVKDIEFLAFLYKTHPIDLEIIGGVFMKCCINGNLECAKILYEMFKFDSVLLTESFYYTFSEMNPSHDVVTWLLSIDKIDNDLVNKCAYFYRDKDIEILIRQGYVAENKVLVKRYTEYARKRGV</sequence>
<proteinExistence type="predicted"/>